<dbReference type="InterPro" id="IPR002791">
    <property type="entry name" value="ARMT1-like_metal-bd"/>
</dbReference>
<organism evidence="2 3">
    <name type="scientific">Sulfurimonas marina</name>
    <dbReference type="NCBI Taxonomy" id="2590551"/>
    <lineage>
        <taxon>Bacteria</taxon>
        <taxon>Pseudomonadati</taxon>
        <taxon>Campylobacterota</taxon>
        <taxon>Epsilonproteobacteria</taxon>
        <taxon>Campylobacterales</taxon>
        <taxon>Sulfurimonadaceae</taxon>
        <taxon>Sulfurimonas</taxon>
    </lineage>
</organism>
<dbReference type="Gene3D" id="3.40.50.10880">
    <property type="entry name" value="Uncharacterised protein PF01937, DUF89, domain 3"/>
    <property type="match status" value="1"/>
</dbReference>
<feature type="domain" description="Damage-control phosphatase ARMT1-like metal-binding" evidence="1">
    <location>
        <begin position="4"/>
        <end position="279"/>
    </location>
</feature>
<keyword evidence="3" id="KW-1185">Reference proteome</keyword>
<name>A0A7M1AX96_9BACT</name>
<dbReference type="Gene3D" id="1.10.285.20">
    <property type="entry name" value="Uncharacterised protein PF01937, DUF89, domain 2"/>
    <property type="match status" value="1"/>
</dbReference>
<dbReference type="PIRSF" id="PIRSF006593">
    <property type="entry name" value="UCP006593"/>
    <property type="match status" value="1"/>
</dbReference>
<dbReference type="InterPro" id="IPR014444">
    <property type="entry name" value="PH1575-like"/>
</dbReference>
<dbReference type="KEGG" id="smax:FJR03_09450"/>
<reference evidence="2 3" key="1">
    <citation type="submission" date="2019-06" db="EMBL/GenBank/DDBJ databases">
        <title>Sulfurimonas gotlandica sp. nov., a chemoautotrophic and psychrotolerant epsilonproteobacterium isolated from a pelagic redoxcline, and an emended description of the genus Sulfurimonas.</title>
        <authorList>
            <person name="Wang S."/>
            <person name="Jiang L."/>
            <person name="Shao Z."/>
        </authorList>
    </citation>
    <scope>NUCLEOTIDE SEQUENCE [LARGE SCALE GENOMIC DNA]</scope>
    <source>
        <strain evidence="2 3">B2</strain>
    </source>
</reference>
<dbReference type="Pfam" id="PF01937">
    <property type="entry name" value="ARMT1-like_dom"/>
    <property type="match status" value="1"/>
</dbReference>
<evidence type="ECO:0000259" key="1">
    <source>
        <dbReference type="Pfam" id="PF01937"/>
    </source>
</evidence>
<evidence type="ECO:0000313" key="3">
    <source>
        <dbReference type="Proteomes" id="UP000593910"/>
    </source>
</evidence>
<gene>
    <name evidence="2" type="ORF">FJR03_09450</name>
</gene>
<dbReference type="EMBL" id="CP041165">
    <property type="protein sequence ID" value="QOP41946.1"/>
    <property type="molecule type" value="Genomic_DNA"/>
</dbReference>
<dbReference type="InterPro" id="IPR036075">
    <property type="entry name" value="ARMT-1-like_metal-bd_sf"/>
</dbReference>
<dbReference type="SUPFAM" id="SSF111321">
    <property type="entry name" value="AF1104-like"/>
    <property type="match status" value="1"/>
</dbReference>
<evidence type="ECO:0000313" key="2">
    <source>
        <dbReference type="EMBL" id="QOP41946.1"/>
    </source>
</evidence>
<sequence>MKIDEACVGCIINQSFKVANAIRANQILSNQLTSTVEKMSENFSFEQTPPEIAADVYEEMALIANKYDLYDEVKEHSTQKALSFIPLLKERLSQSDNKLLTATKIAVAGNVIDLAAEVEFDLHEELENIFHIDFAHNDFESFAEQVEKAENIVVIGDNVGEHIFDHLFIQTLQELYPKKEFSYMVRGNPIINDVTIKEAKEAGFDTLCNLVDSGVNTPGFMYERASEEAKKLFDNADLVISKGMGNYECMSPAKRENICFLLKVKCNVVASSLGKEIGDIICKLT</sequence>
<dbReference type="AlphaFoldDB" id="A0A7M1AX96"/>
<dbReference type="Proteomes" id="UP000593910">
    <property type="component" value="Chromosome"/>
</dbReference>
<protein>
    <submittedName>
        <fullName evidence="2">DUF89 family protein</fullName>
    </submittedName>
</protein>
<dbReference type="RefSeq" id="WP_193113267.1">
    <property type="nucleotide sequence ID" value="NZ_CP041165.1"/>
</dbReference>
<accession>A0A7M1AX96</accession>
<proteinExistence type="predicted"/>